<dbReference type="Proteomes" id="UP000193484">
    <property type="component" value="Unassembled WGS sequence"/>
</dbReference>
<dbReference type="RefSeq" id="WP_085095231.1">
    <property type="nucleotide sequence ID" value="NZ_AP022603.1"/>
</dbReference>
<reference evidence="1 2" key="1">
    <citation type="submission" date="2016-01" db="EMBL/GenBank/DDBJ databases">
        <title>The new phylogeny of the genus Mycobacterium.</title>
        <authorList>
            <person name="Tarcisio F."/>
            <person name="Conor M."/>
            <person name="Antonella G."/>
            <person name="Elisabetta G."/>
            <person name="Giulia F.S."/>
            <person name="Sara T."/>
            <person name="Anna F."/>
            <person name="Clotilde B."/>
            <person name="Roberto B."/>
            <person name="Veronica D.S."/>
            <person name="Fabio R."/>
            <person name="Monica P."/>
            <person name="Olivier J."/>
            <person name="Enrico T."/>
            <person name="Nicola S."/>
        </authorList>
    </citation>
    <scope>NUCLEOTIDE SEQUENCE [LARGE SCALE GENOMIC DNA]</scope>
    <source>
        <strain evidence="1 2">DSM 44179</strain>
    </source>
</reference>
<sequence>MSAVRQRLDLDDADGLIGADREGLLRGASMAGAQVRAVAAALDEGALARLGSEQPRCLIWVAGRGPAATAGAMLAATLAPVAAAPMVLTPTVPPWIGALDVLVLAGDDPADPALVHAAGVGVRRGARVVVAAPLEGPLRDAVAGRAAELAPRLPVPDEFGLSRYLAVGLAVAGAIDPAARLDLAALADDLDAEALRNSAGRDLFTNPAKILAQRISGHATVLAGDCAATLALARHAAEVLLRVGHRVVAAAGLADALVALHTGLAGTGGADVAALFHDEELDGPLPDRPLVLVPTLVADRAVAEARTAGYGDVELIGIGDVAPGGEPAGEGRPVDDGLPSPERSPVAGAPAAALRPEPQLAVLAVRLEMAAAYLRLVEGAAS</sequence>
<accession>A0A1X1RET1</accession>
<dbReference type="SUPFAM" id="SSF53697">
    <property type="entry name" value="SIS domain"/>
    <property type="match status" value="1"/>
</dbReference>
<dbReference type="InterPro" id="IPR046348">
    <property type="entry name" value="SIS_dom_sf"/>
</dbReference>
<dbReference type="OrthoDB" id="4772742at2"/>
<proteinExistence type="predicted"/>
<dbReference type="EMBL" id="LQOJ01000031">
    <property type="protein sequence ID" value="ORV04268.1"/>
    <property type="molecule type" value="Genomic_DNA"/>
</dbReference>
<dbReference type="STRING" id="1793.AWC04_08945"/>
<gene>
    <name evidence="1" type="ORF">AWC04_08945</name>
</gene>
<dbReference type="GO" id="GO:0097367">
    <property type="term" value="F:carbohydrate derivative binding"/>
    <property type="evidence" value="ECO:0007669"/>
    <property type="project" value="InterPro"/>
</dbReference>
<name>A0A1X1RET1_MYCFA</name>
<organism evidence="1 2">
    <name type="scientific">Mycolicibacterium fallax</name>
    <name type="common">Mycobacterium fallax</name>
    <dbReference type="NCBI Taxonomy" id="1793"/>
    <lineage>
        <taxon>Bacteria</taxon>
        <taxon>Bacillati</taxon>
        <taxon>Actinomycetota</taxon>
        <taxon>Actinomycetes</taxon>
        <taxon>Mycobacteriales</taxon>
        <taxon>Mycobacteriaceae</taxon>
        <taxon>Mycolicibacterium</taxon>
    </lineage>
</organism>
<keyword evidence="2" id="KW-1185">Reference proteome</keyword>
<protein>
    <submittedName>
        <fullName evidence="1">TobH protein</fullName>
    </submittedName>
</protein>
<evidence type="ECO:0000313" key="2">
    <source>
        <dbReference type="Proteomes" id="UP000193484"/>
    </source>
</evidence>
<evidence type="ECO:0000313" key="1">
    <source>
        <dbReference type="EMBL" id="ORV04268.1"/>
    </source>
</evidence>
<comment type="caution">
    <text evidence="1">The sequence shown here is derived from an EMBL/GenBank/DDBJ whole genome shotgun (WGS) entry which is preliminary data.</text>
</comment>
<dbReference type="GO" id="GO:1901135">
    <property type="term" value="P:carbohydrate derivative metabolic process"/>
    <property type="evidence" value="ECO:0007669"/>
    <property type="project" value="InterPro"/>
</dbReference>
<dbReference type="AlphaFoldDB" id="A0A1X1RET1"/>